<keyword evidence="2" id="KW-1185">Reference proteome</keyword>
<dbReference type="Proteomes" id="UP000887013">
    <property type="component" value="Unassembled WGS sequence"/>
</dbReference>
<proteinExistence type="predicted"/>
<protein>
    <submittedName>
        <fullName evidence="1">Uncharacterized protein</fullName>
    </submittedName>
</protein>
<sequence length="148" mass="16402">MVNFTSFLMCEVKDWSRIYQDDGSSTKFNNLKASCSSGPIESNQEVSFCQSVRPKHNEDTTSALSRVFFCFYSANNQDRIPPRGPWSMVCGLVVYLLIRVVGPPGIGCIAWAADVNFRSLDVIEPTLIDDSCWDVGCRYSNIPLAGGT</sequence>
<evidence type="ECO:0000313" key="2">
    <source>
        <dbReference type="Proteomes" id="UP000887013"/>
    </source>
</evidence>
<organism evidence="1 2">
    <name type="scientific">Nephila pilipes</name>
    <name type="common">Giant wood spider</name>
    <name type="synonym">Nephila maculata</name>
    <dbReference type="NCBI Taxonomy" id="299642"/>
    <lineage>
        <taxon>Eukaryota</taxon>
        <taxon>Metazoa</taxon>
        <taxon>Ecdysozoa</taxon>
        <taxon>Arthropoda</taxon>
        <taxon>Chelicerata</taxon>
        <taxon>Arachnida</taxon>
        <taxon>Araneae</taxon>
        <taxon>Araneomorphae</taxon>
        <taxon>Entelegynae</taxon>
        <taxon>Araneoidea</taxon>
        <taxon>Nephilidae</taxon>
        <taxon>Nephila</taxon>
    </lineage>
</organism>
<name>A0A8X6PSE1_NEPPI</name>
<reference evidence="1" key="1">
    <citation type="submission" date="2020-08" db="EMBL/GenBank/DDBJ databases">
        <title>Multicomponent nature underlies the extraordinary mechanical properties of spider dragline silk.</title>
        <authorList>
            <person name="Kono N."/>
            <person name="Nakamura H."/>
            <person name="Mori M."/>
            <person name="Yoshida Y."/>
            <person name="Ohtoshi R."/>
            <person name="Malay A.D."/>
            <person name="Moran D.A.P."/>
            <person name="Tomita M."/>
            <person name="Numata K."/>
            <person name="Arakawa K."/>
        </authorList>
    </citation>
    <scope>NUCLEOTIDE SEQUENCE</scope>
</reference>
<accession>A0A8X6PSE1</accession>
<comment type="caution">
    <text evidence="1">The sequence shown here is derived from an EMBL/GenBank/DDBJ whole genome shotgun (WGS) entry which is preliminary data.</text>
</comment>
<dbReference type="EMBL" id="BMAW01024151">
    <property type="protein sequence ID" value="GFT86648.1"/>
    <property type="molecule type" value="Genomic_DNA"/>
</dbReference>
<gene>
    <name evidence="1" type="ORF">NPIL_642301</name>
</gene>
<dbReference type="AlphaFoldDB" id="A0A8X6PSE1"/>
<evidence type="ECO:0000313" key="1">
    <source>
        <dbReference type="EMBL" id="GFT86648.1"/>
    </source>
</evidence>